<dbReference type="GO" id="GO:0085020">
    <property type="term" value="P:protein K6-linked ubiquitination"/>
    <property type="evidence" value="ECO:0007669"/>
    <property type="project" value="TreeGrafter"/>
</dbReference>
<gene>
    <name evidence="4" type="ORF">ACA1_349320</name>
</gene>
<dbReference type="OrthoDB" id="20872at2759"/>
<dbReference type="EMBL" id="KB008100">
    <property type="protein sequence ID" value="ELR13142.1"/>
    <property type="molecule type" value="Genomic_DNA"/>
</dbReference>
<organism evidence="4 5">
    <name type="scientific">Acanthamoeba castellanii (strain ATCC 30010 / Neff)</name>
    <dbReference type="NCBI Taxonomy" id="1257118"/>
    <lineage>
        <taxon>Eukaryota</taxon>
        <taxon>Amoebozoa</taxon>
        <taxon>Discosea</taxon>
        <taxon>Longamoebia</taxon>
        <taxon>Centramoebida</taxon>
        <taxon>Acanthamoebidae</taxon>
        <taxon>Acanthamoeba</taxon>
    </lineage>
</organism>
<dbReference type="PROSITE" id="PS50088">
    <property type="entry name" value="ANK_REPEAT"/>
    <property type="match status" value="1"/>
</dbReference>
<keyword evidence="2 3" id="KW-0040">ANK repeat</keyword>
<dbReference type="InterPro" id="IPR002110">
    <property type="entry name" value="Ankyrin_rpt"/>
</dbReference>
<dbReference type="GeneID" id="14913676"/>
<dbReference type="SMART" id="SM00248">
    <property type="entry name" value="ANK"/>
    <property type="match status" value="1"/>
</dbReference>
<dbReference type="Proteomes" id="UP000011083">
    <property type="component" value="Unassembled WGS sequence"/>
</dbReference>
<name>L8GJG3_ACACF</name>
<dbReference type="GO" id="GO:0004842">
    <property type="term" value="F:ubiquitin-protein transferase activity"/>
    <property type="evidence" value="ECO:0007669"/>
    <property type="project" value="TreeGrafter"/>
</dbReference>
<evidence type="ECO:0000256" key="2">
    <source>
        <dbReference type="ARBA" id="ARBA00023043"/>
    </source>
</evidence>
<dbReference type="AlphaFoldDB" id="L8GJG3"/>
<keyword evidence="1" id="KW-0677">Repeat</keyword>
<protein>
    <submittedName>
        <fullName evidence="4">Ankyrin repeat-containing protein</fullName>
    </submittedName>
</protein>
<sequence length="95" mass="10022">MLHACLSRITAQLLLDHGAGQHVNVVSGTGTRVSLPLHVAVTKGYHEMVKLLLAHGADPRLQSRDGRSAVDLAQSNSAILATLLEQQAPATATLH</sequence>
<dbReference type="VEuPathDB" id="AmoebaDB:ACA1_349320"/>
<proteinExistence type="predicted"/>
<dbReference type="STRING" id="1257118.L8GJG3"/>
<evidence type="ECO:0000313" key="4">
    <source>
        <dbReference type="EMBL" id="ELR13142.1"/>
    </source>
</evidence>
<feature type="repeat" description="ANK" evidence="3">
    <location>
        <begin position="32"/>
        <end position="64"/>
    </location>
</feature>
<dbReference type="PANTHER" id="PTHR24171">
    <property type="entry name" value="ANKYRIN REPEAT DOMAIN-CONTAINING PROTEIN 39-RELATED"/>
    <property type="match status" value="1"/>
</dbReference>
<keyword evidence="5" id="KW-1185">Reference proteome</keyword>
<dbReference type="RefSeq" id="XP_004335155.1">
    <property type="nucleotide sequence ID" value="XM_004335107.1"/>
</dbReference>
<dbReference type="InterPro" id="IPR036770">
    <property type="entry name" value="Ankyrin_rpt-contain_sf"/>
</dbReference>
<reference evidence="4 5" key="1">
    <citation type="journal article" date="2013" name="Genome Biol.">
        <title>Genome of Acanthamoeba castellanii highlights extensive lateral gene transfer and early evolution of tyrosine kinase signaling.</title>
        <authorList>
            <person name="Clarke M."/>
            <person name="Lohan A.J."/>
            <person name="Liu B."/>
            <person name="Lagkouvardos I."/>
            <person name="Roy S."/>
            <person name="Zafar N."/>
            <person name="Bertelli C."/>
            <person name="Schilde C."/>
            <person name="Kianianmomeni A."/>
            <person name="Burglin T.R."/>
            <person name="Frech C."/>
            <person name="Turcotte B."/>
            <person name="Kopec K.O."/>
            <person name="Synnott J.M."/>
            <person name="Choo C."/>
            <person name="Paponov I."/>
            <person name="Finkler A."/>
            <person name="Soon Heng Tan C."/>
            <person name="Hutchins A.P."/>
            <person name="Weinmeier T."/>
            <person name="Rattei T."/>
            <person name="Chu J.S."/>
            <person name="Gimenez G."/>
            <person name="Irimia M."/>
            <person name="Rigden D.J."/>
            <person name="Fitzpatrick D.A."/>
            <person name="Lorenzo-Morales J."/>
            <person name="Bateman A."/>
            <person name="Chiu C.H."/>
            <person name="Tang P."/>
            <person name="Hegemann P."/>
            <person name="Fromm H."/>
            <person name="Raoult D."/>
            <person name="Greub G."/>
            <person name="Miranda-Saavedra D."/>
            <person name="Chen N."/>
            <person name="Nash P."/>
            <person name="Ginger M.L."/>
            <person name="Horn M."/>
            <person name="Schaap P."/>
            <person name="Caler L."/>
            <person name="Loftus B."/>
        </authorList>
    </citation>
    <scope>NUCLEOTIDE SEQUENCE [LARGE SCALE GENOMIC DNA]</scope>
    <source>
        <strain evidence="4 5">Neff</strain>
    </source>
</reference>
<dbReference type="PANTHER" id="PTHR24171:SF8">
    <property type="entry name" value="BRCA1-ASSOCIATED RING DOMAIN PROTEIN 1"/>
    <property type="match status" value="1"/>
</dbReference>
<dbReference type="SUPFAM" id="SSF48403">
    <property type="entry name" value="Ankyrin repeat"/>
    <property type="match status" value="1"/>
</dbReference>
<accession>L8GJG3</accession>
<dbReference type="PROSITE" id="PS50297">
    <property type="entry name" value="ANK_REP_REGION"/>
    <property type="match status" value="1"/>
</dbReference>
<dbReference type="KEGG" id="acan:ACA1_349320"/>
<evidence type="ECO:0000256" key="3">
    <source>
        <dbReference type="PROSITE-ProRule" id="PRU00023"/>
    </source>
</evidence>
<dbReference type="Pfam" id="PF13857">
    <property type="entry name" value="Ank_5"/>
    <property type="match status" value="1"/>
</dbReference>
<evidence type="ECO:0000256" key="1">
    <source>
        <dbReference type="ARBA" id="ARBA00022737"/>
    </source>
</evidence>
<dbReference type="Gene3D" id="1.25.40.20">
    <property type="entry name" value="Ankyrin repeat-containing domain"/>
    <property type="match status" value="1"/>
</dbReference>
<evidence type="ECO:0000313" key="5">
    <source>
        <dbReference type="Proteomes" id="UP000011083"/>
    </source>
</evidence>